<reference evidence="1" key="1">
    <citation type="submission" date="2021-01" db="EMBL/GenBank/DDBJ databases">
        <authorList>
            <consortium name="Aspergillus chevalieri M1 genome sequencing consortium"/>
            <person name="Kazuki M."/>
            <person name="Futagami T."/>
        </authorList>
    </citation>
    <scope>NUCLEOTIDE SEQUENCE</scope>
    <source>
        <strain evidence="1">M1</strain>
    </source>
</reference>
<dbReference type="KEGG" id="ache:ACHE_20108A"/>
<protein>
    <submittedName>
        <fullName evidence="1">Uncharacterized protein</fullName>
    </submittedName>
</protein>
<proteinExistence type="predicted"/>
<reference evidence="1" key="2">
    <citation type="submission" date="2021-02" db="EMBL/GenBank/DDBJ databases">
        <title>Aspergillus chevalieri M1 genome sequence.</title>
        <authorList>
            <person name="Kadooka C."/>
            <person name="Mori K."/>
            <person name="Futagami T."/>
        </authorList>
    </citation>
    <scope>NUCLEOTIDE SEQUENCE</scope>
    <source>
        <strain evidence="1">M1</strain>
    </source>
</reference>
<dbReference type="EMBL" id="AP024417">
    <property type="protein sequence ID" value="BCR84650.1"/>
    <property type="molecule type" value="Genomic_DNA"/>
</dbReference>
<accession>A0A7R7ZJG8</accession>
<dbReference type="GeneID" id="66979009"/>
<dbReference type="Proteomes" id="UP000637239">
    <property type="component" value="Chromosome 2"/>
</dbReference>
<evidence type="ECO:0000313" key="1">
    <source>
        <dbReference type="EMBL" id="BCR84650.1"/>
    </source>
</evidence>
<dbReference type="RefSeq" id="XP_043133172.1">
    <property type="nucleotide sequence ID" value="XM_043284373.1"/>
</dbReference>
<organism evidence="1 2">
    <name type="scientific">Aspergillus chevalieri</name>
    <name type="common">Eurotium chevalieri</name>
    <dbReference type="NCBI Taxonomy" id="182096"/>
    <lineage>
        <taxon>Eukaryota</taxon>
        <taxon>Fungi</taxon>
        <taxon>Dikarya</taxon>
        <taxon>Ascomycota</taxon>
        <taxon>Pezizomycotina</taxon>
        <taxon>Eurotiomycetes</taxon>
        <taxon>Eurotiomycetidae</taxon>
        <taxon>Eurotiales</taxon>
        <taxon>Aspergillaceae</taxon>
        <taxon>Aspergillus</taxon>
        <taxon>Aspergillus subgen. Aspergillus</taxon>
    </lineage>
</organism>
<dbReference type="AlphaFoldDB" id="A0A7R7ZJG8"/>
<keyword evidence="2" id="KW-1185">Reference proteome</keyword>
<gene>
    <name evidence="1" type="ORF">ACHE_20108A</name>
</gene>
<name>A0A7R7ZJG8_ASPCH</name>
<sequence length="143" mass="16684">MDDWAEDRDPDFEDGQNALVHGGKLPSDVKTIRLFASLEPERVTRWKVVFKRFYGMPFERIDPVIHTLPDVLVDVMNKRASVHWLKKWRRPSNRDRQSTIISIANDFIRCFCEKGATGVTDQSMAAKFEILKESWLIGMTQMR</sequence>
<evidence type="ECO:0000313" key="2">
    <source>
        <dbReference type="Proteomes" id="UP000637239"/>
    </source>
</evidence>